<organism evidence="4 5">
    <name type="scientific">Tepidicaulis marinus</name>
    <dbReference type="NCBI Taxonomy" id="1333998"/>
    <lineage>
        <taxon>Bacteria</taxon>
        <taxon>Pseudomonadati</taxon>
        <taxon>Pseudomonadota</taxon>
        <taxon>Alphaproteobacteria</taxon>
        <taxon>Hyphomicrobiales</taxon>
        <taxon>Parvibaculaceae</taxon>
        <taxon>Tepidicaulis</taxon>
    </lineage>
</organism>
<evidence type="ECO:0000256" key="1">
    <source>
        <dbReference type="ARBA" id="ARBA00022630"/>
    </source>
</evidence>
<dbReference type="InterPro" id="IPR020946">
    <property type="entry name" value="Flavin_mOase-like"/>
</dbReference>
<dbReference type="GO" id="GO:0050661">
    <property type="term" value="F:NADP binding"/>
    <property type="evidence" value="ECO:0007669"/>
    <property type="project" value="InterPro"/>
</dbReference>
<keyword evidence="5" id="KW-1185">Reference proteome</keyword>
<dbReference type="Proteomes" id="UP000028702">
    <property type="component" value="Unassembled WGS sequence"/>
</dbReference>
<keyword evidence="4" id="KW-0503">Monooxygenase</keyword>
<protein>
    <submittedName>
        <fullName evidence="4">Putative flavin-binding monooxygenase</fullName>
    </submittedName>
</protein>
<dbReference type="GO" id="GO:0004499">
    <property type="term" value="F:N,N-dimethylaniline monooxygenase activity"/>
    <property type="evidence" value="ECO:0007669"/>
    <property type="project" value="InterPro"/>
</dbReference>
<keyword evidence="1" id="KW-0285">Flavoprotein</keyword>
<dbReference type="Pfam" id="PF00743">
    <property type="entry name" value="FMO-like"/>
    <property type="match status" value="1"/>
</dbReference>
<dbReference type="SUPFAM" id="SSF51905">
    <property type="entry name" value="FAD/NAD(P)-binding domain"/>
    <property type="match status" value="2"/>
</dbReference>
<keyword evidence="2" id="KW-0274">FAD</keyword>
<proteinExistence type="predicted"/>
<dbReference type="AlphaFoldDB" id="A0A081BBU9"/>
<evidence type="ECO:0000313" key="4">
    <source>
        <dbReference type="EMBL" id="GAK45517.1"/>
    </source>
</evidence>
<evidence type="ECO:0000256" key="3">
    <source>
        <dbReference type="ARBA" id="ARBA00023002"/>
    </source>
</evidence>
<dbReference type="GO" id="GO:0050660">
    <property type="term" value="F:flavin adenine dinucleotide binding"/>
    <property type="evidence" value="ECO:0007669"/>
    <property type="project" value="InterPro"/>
</dbReference>
<dbReference type="Gene3D" id="3.50.50.60">
    <property type="entry name" value="FAD/NAD(P)-binding domain"/>
    <property type="match status" value="2"/>
</dbReference>
<gene>
    <name evidence="4" type="ORF">M2A_2016</name>
</gene>
<dbReference type="InterPro" id="IPR051209">
    <property type="entry name" value="FAD-bind_Monooxygenase_sf"/>
</dbReference>
<evidence type="ECO:0000256" key="2">
    <source>
        <dbReference type="ARBA" id="ARBA00022827"/>
    </source>
</evidence>
<comment type="caution">
    <text evidence="4">The sequence shown here is derived from an EMBL/GenBank/DDBJ whole genome shotgun (WGS) entry which is preliminary data.</text>
</comment>
<dbReference type="PANTHER" id="PTHR42877:SF4">
    <property type="entry name" value="FAD_NAD(P)-BINDING DOMAIN-CONTAINING PROTEIN-RELATED"/>
    <property type="match status" value="1"/>
</dbReference>
<sequence length="512" mass="57247">MTALTTHSASLARAGSATPHIAILGAGAAGLCMAIQLKKAGINSFTIYEKAGSVAGTWRDNTYPGSGCDVPSHLYSFSFEPKHDWSRKFAHQPEIEAYFQQCAEKYGLLPHIRFNTEIAEAAFDEEEALWRIRMRDGEEVSATLFISGAGQLNQPFTPHLDGIENFKGAAFHSARWNHEIDLTGKKVAVVGSGASAIQFVPEIAPKVAHLTLFQRTPNWVVPKADRPYTRLEIALFKRFPALAKLHRYMIYLTLERNFLAFLKDSFFGKLFEKAARKEIETHIEDPELRRKLTPDFPAGCKRILLSNDWFPAMARPNVSVETAGIDHVEEGALIGKDGRAHAADVIIYGTGFKATDFLCPMEIKGLGGRSLNEAWREGAEAYRGVAVSGFPNFFMMYGPNTNLGHNSIIFMIECQVNYIMQCVKALIGKDLAYVDVKPDAMNAFNTQLQEDIKKSVWASGCTSWYKTESGKITNNWSSFTMKYWWQMRRADLAHFVQAVKRRRKAPALQAAD</sequence>
<dbReference type="PANTHER" id="PTHR42877">
    <property type="entry name" value="L-ORNITHINE N(5)-MONOOXYGENASE-RELATED"/>
    <property type="match status" value="1"/>
</dbReference>
<dbReference type="eggNOG" id="COG2072">
    <property type="taxonomic scope" value="Bacteria"/>
</dbReference>
<evidence type="ECO:0000313" key="5">
    <source>
        <dbReference type="Proteomes" id="UP000028702"/>
    </source>
</evidence>
<dbReference type="PRINTS" id="PR00469">
    <property type="entry name" value="PNDRDTASEII"/>
</dbReference>
<keyword evidence="3" id="KW-0560">Oxidoreductase</keyword>
<dbReference type="InterPro" id="IPR036188">
    <property type="entry name" value="FAD/NAD-bd_sf"/>
</dbReference>
<dbReference type="RefSeq" id="WP_244444423.1">
    <property type="nucleotide sequence ID" value="NZ_BBIO01000010.1"/>
</dbReference>
<dbReference type="PRINTS" id="PR00368">
    <property type="entry name" value="FADPNR"/>
</dbReference>
<dbReference type="STRING" id="1333998.M2A_2016"/>
<accession>A0A081BBU9</accession>
<reference evidence="4 5" key="1">
    <citation type="submission" date="2014-07" db="EMBL/GenBank/DDBJ databases">
        <title>Tepidicaulis marinum gen. nov., sp. nov., a novel marine bacterium denitrifying nitrate to nitrous oxide strictly under microaerobic conditions.</title>
        <authorList>
            <person name="Takeuchi M."/>
            <person name="Yamagishi T."/>
            <person name="Kamagata Y."/>
            <person name="Oshima K."/>
            <person name="Hattori M."/>
            <person name="Katayama T."/>
            <person name="Hanada S."/>
            <person name="Tamaki H."/>
            <person name="Marumo K."/>
            <person name="Maeda H."/>
            <person name="Nedachi M."/>
            <person name="Iwasaki W."/>
            <person name="Suwa Y."/>
            <person name="Sakata S."/>
        </authorList>
    </citation>
    <scope>NUCLEOTIDE SEQUENCE [LARGE SCALE GENOMIC DNA]</scope>
    <source>
        <strain evidence="4 5">MA2</strain>
    </source>
</reference>
<dbReference type="EMBL" id="BBIO01000010">
    <property type="protein sequence ID" value="GAK45517.1"/>
    <property type="molecule type" value="Genomic_DNA"/>
</dbReference>
<name>A0A081BBU9_9HYPH</name>